<dbReference type="Proteomes" id="UP001430614">
    <property type="component" value="Unassembled WGS sequence"/>
</dbReference>
<sequence>MWGDEKFCRLSKLVPSGQALWLFLITGPHTRHIPGLFHSGRAAMAEEIGWDLDAFDQAFGEISRQGMAKADWIARVVWLPNGLKCNPPQSPNVVRSWGKGWDLIPECDLKREAMELLRAGVHSIGPAFGKAFDEVVRGASAEGSEAAPGDEAVREIFSFWQHTMNVPEARLDDSRARAIKGALGMGYSVDQLCQAIRGCSLTPYNMGMNDQGQFYNSVGLILRDADQIDRFIRNELNPPRVSSKHDLAAISAANAAAFLGAVDDPNVIDMEPAP</sequence>
<reference evidence="1 2" key="1">
    <citation type="submission" date="2021-11" db="EMBL/GenBank/DDBJ databases">
        <authorList>
            <person name="Oh E.-T."/>
            <person name="Kim S.-B."/>
        </authorList>
    </citation>
    <scope>NUCLEOTIDE SEQUENCE [LARGE SCALE GENOMIC DNA]</scope>
    <source>
        <strain evidence="1 2">MMS20-SJTN17</strain>
    </source>
</reference>
<name>A0ABS8KAS4_9BURK</name>
<dbReference type="RefSeq" id="WP_230560757.1">
    <property type="nucleotide sequence ID" value="NZ_JAJITC010000004.1"/>
</dbReference>
<dbReference type="EMBL" id="JAJITC010000004">
    <property type="protein sequence ID" value="MCC8401870.1"/>
    <property type="molecule type" value="Genomic_DNA"/>
</dbReference>
<evidence type="ECO:0000313" key="2">
    <source>
        <dbReference type="Proteomes" id="UP001430614"/>
    </source>
</evidence>
<keyword evidence="2" id="KW-1185">Reference proteome</keyword>
<comment type="caution">
    <text evidence="1">The sequence shown here is derived from an EMBL/GenBank/DDBJ whole genome shotgun (WGS) entry which is preliminary data.</text>
</comment>
<evidence type="ECO:0000313" key="1">
    <source>
        <dbReference type="EMBL" id="MCC8401870.1"/>
    </source>
</evidence>
<organism evidence="1 2">
    <name type="scientific">Paraburkholderia translucens</name>
    <dbReference type="NCBI Taxonomy" id="2886945"/>
    <lineage>
        <taxon>Bacteria</taxon>
        <taxon>Pseudomonadati</taxon>
        <taxon>Pseudomonadota</taxon>
        <taxon>Betaproteobacteria</taxon>
        <taxon>Burkholderiales</taxon>
        <taxon>Burkholderiaceae</taxon>
        <taxon>Paraburkholderia</taxon>
    </lineage>
</organism>
<protein>
    <submittedName>
        <fullName evidence="1">Uncharacterized protein</fullName>
    </submittedName>
</protein>
<gene>
    <name evidence="1" type="ORF">LJ655_08190</name>
</gene>
<proteinExistence type="predicted"/>
<accession>A0ABS8KAS4</accession>